<protein>
    <submittedName>
        <fullName evidence="2">Uncharacterized protein At1g14870 family</fullName>
    </submittedName>
</protein>
<proteinExistence type="predicted"/>
<keyword evidence="3" id="KW-1185">Reference proteome</keyword>
<reference evidence="2 3" key="1">
    <citation type="journal article" date="2012" name="Nat. Biotechnol.">
        <title>Draft genome sequence of pigeonpea (Cajanus cajan), an orphan legume crop of resource-poor farmers.</title>
        <authorList>
            <person name="Varshney R.K."/>
            <person name="Chen W."/>
            <person name="Li Y."/>
            <person name="Bharti A.K."/>
            <person name="Saxena R.K."/>
            <person name="Schlueter J.A."/>
            <person name="Donoghue M.T."/>
            <person name="Azam S."/>
            <person name="Fan G."/>
            <person name="Whaley A.M."/>
            <person name="Farmer A.D."/>
            <person name="Sheridan J."/>
            <person name="Iwata A."/>
            <person name="Tuteja R."/>
            <person name="Penmetsa R.V."/>
            <person name="Wu W."/>
            <person name="Upadhyaya H.D."/>
            <person name="Yang S.P."/>
            <person name="Shah T."/>
            <person name="Saxena K.B."/>
            <person name="Michael T."/>
            <person name="McCombie W.R."/>
            <person name="Yang B."/>
            <person name="Zhang G."/>
            <person name="Yang H."/>
            <person name="Wang J."/>
            <person name="Spillane C."/>
            <person name="Cook D.R."/>
            <person name="May G.D."/>
            <person name="Xu X."/>
            <person name="Jackson S.A."/>
        </authorList>
    </citation>
    <scope>NUCLEOTIDE SEQUENCE [LARGE SCALE GENOMIC DNA]</scope>
    <source>
        <strain evidence="3">cv. Asha</strain>
    </source>
</reference>
<dbReference type="Gramene" id="C.cajan_15591.t">
    <property type="protein sequence ID" value="C.cajan_15591.t"/>
    <property type="gene ID" value="C.cajan_15591"/>
</dbReference>
<evidence type="ECO:0000256" key="1">
    <source>
        <dbReference type="SAM" id="Phobius"/>
    </source>
</evidence>
<dbReference type="EMBL" id="CM003610">
    <property type="protein sequence ID" value="KYP61546.1"/>
    <property type="molecule type" value="Genomic_DNA"/>
</dbReference>
<name>A0A151T3B9_CAJCA</name>
<keyword evidence="1" id="KW-0812">Transmembrane</keyword>
<sequence length="172" mass="18899">MSLPTSQGSYSEPAVTGFPVAYPQAPPAQPKAQAQVDWSTGLCDCFSNFQNCCLTCWCPCVTFGRVAEIVDKGSTSCGASGALYTIICCFIGCGWIYSCMYRTKMRRQFMLKDSPCCDCLLHCCCEPCALCQEYRELENRGFDMVIGWQGNVDQNRGVAMIPTAPAVEPMSR</sequence>
<evidence type="ECO:0000313" key="2">
    <source>
        <dbReference type="EMBL" id="KYP61546.1"/>
    </source>
</evidence>
<dbReference type="OrthoDB" id="1045822at2759"/>
<feature type="transmembrane region" description="Helical" evidence="1">
    <location>
        <begin position="81"/>
        <end position="100"/>
    </location>
</feature>
<gene>
    <name evidence="2" type="ORF">KK1_016040</name>
</gene>
<dbReference type="Pfam" id="PF04749">
    <property type="entry name" value="PLAC8"/>
    <property type="match status" value="1"/>
</dbReference>
<dbReference type="OMA" id="CYPCFAC"/>
<keyword evidence="1" id="KW-0472">Membrane</keyword>
<dbReference type="PANTHER" id="PTHR15907">
    <property type="entry name" value="DUF614 FAMILY PROTEIN-RELATED"/>
    <property type="match status" value="1"/>
</dbReference>
<dbReference type="STRING" id="3821.A0A151T3B9"/>
<dbReference type="InterPro" id="IPR006461">
    <property type="entry name" value="PLAC_motif_containing"/>
</dbReference>
<dbReference type="NCBIfam" id="TIGR01571">
    <property type="entry name" value="A_thal_Cys_rich"/>
    <property type="match status" value="1"/>
</dbReference>
<keyword evidence="1" id="KW-1133">Transmembrane helix</keyword>
<dbReference type="Proteomes" id="UP000075243">
    <property type="component" value="Chromosome 8"/>
</dbReference>
<dbReference type="AlphaFoldDB" id="A0A151T3B9"/>
<evidence type="ECO:0000313" key="3">
    <source>
        <dbReference type="Proteomes" id="UP000075243"/>
    </source>
</evidence>
<organism evidence="2 3">
    <name type="scientific">Cajanus cajan</name>
    <name type="common">Pigeon pea</name>
    <name type="synonym">Cajanus indicus</name>
    <dbReference type="NCBI Taxonomy" id="3821"/>
    <lineage>
        <taxon>Eukaryota</taxon>
        <taxon>Viridiplantae</taxon>
        <taxon>Streptophyta</taxon>
        <taxon>Embryophyta</taxon>
        <taxon>Tracheophyta</taxon>
        <taxon>Spermatophyta</taxon>
        <taxon>Magnoliopsida</taxon>
        <taxon>eudicotyledons</taxon>
        <taxon>Gunneridae</taxon>
        <taxon>Pentapetalae</taxon>
        <taxon>rosids</taxon>
        <taxon>fabids</taxon>
        <taxon>Fabales</taxon>
        <taxon>Fabaceae</taxon>
        <taxon>Papilionoideae</taxon>
        <taxon>50 kb inversion clade</taxon>
        <taxon>NPAAA clade</taxon>
        <taxon>indigoferoid/millettioid clade</taxon>
        <taxon>Phaseoleae</taxon>
        <taxon>Cajanus</taxon>
    </lineage>
</organism>
<accession>A0A151T3B9</accession>